<keyword evidence="2" id="KW-1185">Reference proteome</keyword>
<dbReference type="Proteomes" id="UP001162001">
    <property type="component" value="Segment"/>
</dbReference>
<dbReference type="EMBL" id="MT418680">
    <property type="protein sequence ID" value="QKF94200.1"/>
    <property type="molecule type" value="Genomic_DNA"/>
</dbReference>
<name>A0A7D3QX71_9VIRU</name>
<organism evidence="1 2">
    <name type="scientific">Fadolivirus FV1/VV64</name>
    <dbReference type="NCBI Taxonomy" id="3070911"/>
    <lineage>
        <taxon>Viruses</taxon>
        <taxon>Varidnaviria</taxon>
        <taxon>Bamfordvirae</taxon>
        <taxon>Nucleocytoviricota</taxon>
        <taxon>Megaviricetes</taxon>
        <taxon>Imitervirales</taxon>
        <taxon>Mimiviridae</taxon>
        <taxon>Klosneuvirinae</taxon>
        <taxon>Fadolivirus</taxon>
        <taxon>Fadolivirus algeromassiliense</taxon>
    </lineage>
</organism>
<gene>
    <name evidence="1" type="ORF">Fadolivirus_1_742</name>
</gene>
<sequence length="86" mass="10141">MPNTKNTPTNIPFAFARYVIERDYDLPEYNLVFVYAVCPYCKNEHSHGPTEYLHDKQTHLDIIKELHGGQRRANCHQGEYKLNFTQ</sequence>
<proteinExistence type="predicted"/>
<reference evidence="1 2" key="1">
    <citation type="submission" date="2020-04" db="EMBL/GenBank/DDBJ databases">
        <title>Advantages and limits of metagenomic assembly and binning of a giant virus.</title>
        <authorList>
            <person name="Schulz F."/>
            <person name="Andreani J."/>
            <person name="Francis R."/>
            <person name="Boudjemaa H."/>
            <person name="Bou Khalil J.Y."/>
            <person name="Lee J."/>
            <person name="La Scola B."/>
            <person name="Woyke T."/>
        </authorList>
    </citation>
    <scope>NUCLEOTIDE SEQUENCE [LARGE SCALE GENOMIC DNA]</scope>
    <source>
        <strain evidence="1 2">FV1/VV64</strain>
    </source>
</reference>
<evidence type="ECO:0000313" key="2">
    <source>
        <dbReference type="Proteomes" id="UP001162001"/>
    </source>
</evidence>
<accession>A0A7D3QX71</accession>
<evidence type="ECO:0000313" key="1">
    <source>
        <dbReference type="EMBL" id="QKF94200.1"/>
    </source>
</evidence>
<protein>
    <submittedName>
        <fullName evidence="1">Uncharacterized protein</fullName>
    </submittedName>
</protein>